<evidence type="ECO:0000313" key="3">
    <source>
        <dbReference type="Proteomes" id="UP000440714"/>
    </source>
</evidence>
<accession>A0A698FVV3</accession>
<comment type="caution">
    <text evidence="2">The sequence shown here is derived from an EMBL/GenBank/DDBJ whole genome shotgun (WGS) entry which is preliminary data.</text>
</comment>
<gene>
    <name evidence="2" type="ORF">F5R70_07275</name>
</gene>
<feature type="coiled-coil region" evidence="1">
    <location>
        <begin position="278"/>
        <end position="327"/>
    </location>
</feature>
<protein>
    <submittedName>
        <fullName evidence="2">Uncharacterized protein</fullName>
    </submittedName>
</protein>
<evidence type="ECO:0000313" key="2">
    <source>
        <dbReference type="EMBL" id="ECW8955220.1"/>
    </source>
</evidence>
<evidence type="ECO:0000256" key="1">
    <source>
        <dbReference type="SAM" id="Coils"/>
    </source>
</evidence>
<reference evidence="2 3" key="1">
    <citation type="submission" date="2019-09" db="EMBL/GenBank/DDBJ databases">
        <authorList>
            <consortium name="PulseNet: The National Subtyping Network for Foodborne Disease Surveillance"/>
            <person name="Tarr C.L."/>
            <person name="Trees E."/>
            <person name="Katz L.S."/>
            <person name="Carleton-Romer H.A."/>
            <person name="Stroika S."/>
            <person name="Kucerova Z."/>
            <person name="Roache K.F."/>
            <person name="Sabol A.L."/>
            <person name="Besser J."/>
            <person name="Gerner-Smidt P."/>
        </authorList>
    </citation>
    <scope>NUCLEOTIDE SEQUENCE [LARGE SCALE GENOMIC DNA]</scope>
    <source>
        <strain evidence="2 3">PNUSAC011760</strain>
    </source>
</reference>
<dbReference type="RefSeq" id="WP_214097933.1">
    <property type="nucleotide sequence ID" value="NZ_JAHCYQ010000013.1"/>
</dbReference>
<dbReference type="AlphaFoldDB" id="A0A698FVV3"/>
<dbReference type="Proteomes" id="UP000440714">
    <property type="component" value="Unassembled WGS sequence"/>
</dbReference>
<organism evidence="2 3">
    <name type="scientific">Campylobacter lari</name>
    <dbReference type="NCBI Taxonomy" id="201"/>
    <lineage>
        <taxon>Bacteria</taxon>
        <taxon>Pseudomonadati</taxon>
        <taxon>Campylobacterota</taxon>
        <taxon>Epsilonproteobacteria</taxon>
        <taxon>Campylobacterales</taxon>
        <taxon>Campylobacteraceae</taxon>
        <taxon>Campylobacter</taxon>
    </lineage>
</organism>
<proteinExistence type="predicted"/>
<feature type="coiled-coil region" evidence="1">
    <location>
        <begin position="183"/>
        <end position="217"/>
    </location>
</feature>
<sequence length="636" mass="72710">MNTVSLFDELLEELRTQSLARLGLNIFNTSSYEAYMESAKLTTNMQKATQQHGNNPNGFGQFYETLEVGKENINNAYNKNKNRSFTTDELAEISKIFKGENIDLYKKETILANYSDEEIKNLTNNVNLDNLTKTNHTIIDTVTLNEKGEIAKTEQLKAVNDSIFGKEYNRYFEAIKNGNLDYIKTDKETYERAQKEIEKLESAIEKAPEEKKSTLEKKLQEYKSKFSFLTQGSEREKAGYTQEESKDKTITIKKSDDIFSKKHEDDFNKIKNGEIDYIVVNKKIYENAQKEIEKLESTIEKASEEEKESLKKELETKKEIFNHLKKNEPTNHTDKDKALKEVYIIQAKQAAINVFQTGASDAGVVVLSTFASGVIAELKSEFIKKEHEDFEVRFKRLLSRVIESGKDAFIRGASYGIIDIIVGIASQYFKRIGGHLKALWKNLRSSLKSIWNAIYAYIAGKIKSFDELIKVILKSLFSAIMTIFAIALEEQICQALGGSQLAQILSIGISIFICSLAVVLFSKTVEITINSFVAIFAKANLAKARREEVEMVFDKIMPKMIENQESLEIFIDDYMRDLKNTNNMSFQELQTALNNSDYTQANQSIINLAEKFGVDDLFKTRKEFDDFMFSNENLKI</sequence>
<keyword evidence="1" id="KW-0175">Coiled coil</keyword>
<name>A0A698FVV3_CAMLA</name>
<dbReference type="EMBL" id="AAKYAN010000016">
    <property type="protein sequence ID" value="ECW8955220.1"/>
    <property type="molecule type" value="Genomic_DNA"/>
</dbReference>